<dbReference type="EMBL" id="JBHUIM010000001">
    <property type="protein sequence ID" value="MFD2245493.1"/>
    <property type="molecule type" value="Genomic_DNA"/>
</dbReference>
<dbReference type="CDD" id="cd22784">
    <property type="entry name" value="DPBB_MltA_YuiC-like"/>
    <property type="match status" value="1"/>
</dbReference>
<accession>A0ABW5CVZ3</accession>
<name>A0ABW5CVZ3_9BACT</name>
<dbReference type="RefSeq" id="WP_250429050.1">
    <property type="nucleotide sequence ID" value="NZ_JALPRR010000002.1"/>
</dbReference>
<keyword evidence="2" id="KW-1185">Reference proteome</keyword>
<evidence type="ECO:0000313" key="1">
    <source>
        <dbReference type="EMBL" id="MFD2245493.1"/>
    </source>
</evidence>
<sequence length="167" mass="18906">MFRVKLLAAVFSIFVALGEEFSLFGKDISEPENVKAKPLDWPPTPKTYTPEIDPLPETFTVSASVYFPEPGQTDSTPFITADGSRINPKSPGKHRWIAISRDLHTRWGGDLEFGDSLWVSGISDDLDGLYIVRDTMNRRIRNQIDILVGRHEKVMGFWNDVQIARLD</sequence>
<dbReference type="Proteomes" id="UP001597374">
    <property type="component" value="Unassembled WGS sequence"/>
</dbReference>
<proteinExistence type="predicted"/>
<evidence type="ECO:0008006" key="3">
    <source>
        <dbReference type="Google" id="ProtNLM"/>
    </source>
</evidence>
<protein>
    <recommendedName>
        <fullName evidence="3">3D domain-containing protein</fullName>
    </recommendedName>
</protein>
<reference evidence="2" key="1">
    <citation type="journal article" date="2019" name="Int. J. Syst. Evol. Microbiol.">
        <title>The Global Catalogue of Microorganisms (GCM) 10K type strain sequencing project: providing services to taxonomists for standard genome sequencing and annotation.</title>
        <authorList>
            <consortium name="The Broad Institute Genomics Platform"/>
            <consortium name="The Broad Institute Genome Sequencing Center for Infectious Disease"/>
            <person name="Wu L."/>
            <person name="Ma J."/>
        </authorList>
    </citation>
    <scope>NUCLEOTIDE SEQUENCE [LARGE SCALE GENOMIC DNA]</scope>
    <source>
        <strain evidence="2">CGMCC 4.1782</strain>
    </source>
</reference>
<evidence type="ECO:0000313" key="2">
    <source>
        <dbReference type="Proteomes" id="UP001597374"/>
    </source>
</evidence>
<gene>
    <name evidence="1" type="ORF">ACFSKP_04450</name>
</gene>
<comment type="caution">
    <text evidence="1">The sequence shown here is derived from an EMBL/GenBank/DDBJ whole genome shotgun (WGS) entry which is preliminary data.</text>
</comment>
<organism evidence="1 2">
    <name type="scientific">Pontibacter ruber</name>
    <dbReference type="NCBI Taxonomy" id="1343895"/>
    <lineage>
        <taxon>Bacteria</taxon>
        <taxon>Pseudomonadati</taxon>
        <taxon>Bacteroidota</taxon>
        <taxon>Cytophagia</taxon>
        <taxon>Cytophagales</taxon>
        <taxon>Hymenobacteraceae</taxon>
        <taxon>Pontibacter</taxon>
    </lineage>
</organism>